<protein>
    <recommendedName>
        <fullName evidence="4">Eukaryotic/viral aspartic protease</fullName>
    </recommendedName>
</protein>
<reference evidence="3" key="1">
    <citation type="submission" date="2017-03" db="EMBL/GenBank/DDBJ databases">
        <title>Phytopthora megakarya and P. palmivora, two closely related causual agents of cacao black pod achieved similar genome size and gene model numbers by different mechanisms.</title>
        <authorList>
            <person name="Ali S."/>
            <person name="Shao J."/>
            <person name="Larry D.J."/>
            <person name="Kronmiller B."/>
            <person name="Shen D."/>
            <person name="Strem M.D."/>
            <person name="Melnick R.L."/>
            <person name="Guiltinan M.J."/>
            <person name="Tyler B.M."/>
            <person name="Meinhardt L.W."/>
            <person name="Bailey B.A."/>
        </authorList>
    </citation>
    <scope>NUCLEOTIDE SEQUENCE [LARGE SCALE GENOMIC DNA]</scope>
    <source>
        <strain evidence="3">zdho120</strain>
    </source>
</reference>
<evidence type="ECO:0000313" key="3">
    <source>
        <dbReference type="Proteomes" id="UP000198211"/>
    </source>
</evidence>
<sequence length="90" mass="10270">MSDNIDEEIFQPSTQPMTKRRMYEAPKAILRRAERTSEHDQYISPSPDIVDPGRKATGDPTTRLSDTKTEASPEFQNIPEYAETDDEVIL</sequence>
<feature type="region of interest" description="Disordered" evidence="1">
    <location>
        <begin position="1"/>
        <end position="76"/>
    </location>
</feature>
<name>A0A225VJP2_9STRA</name>
<dbReference type="Proteomes" id="UP000198211">
    <property type="component" value="Unassembled WGS sequence"/>
</dbReference>
<feature type="compositionally biased region" description="Basic and acidic residues" evidence="1">
    <location>
        <begin position="31"/>
        <end position="41"/>
    </location>
</feature>
<accession>A0A225VJP2</accession>
<dbReference type="EMBL" id="NBNE01004249">
    <property type="protein sequence ID" value="OWZ05791.1"/>
    <property type="molecule type" value="Genomic_DNA"/>
</dbReference>
<dbReference type="AlphaFoldDB" id="A0A225VJP2"/>
<evidence type="ECO:0000256" key="1">
    <source>
        <dbReference type="SAM" id="MobiDB-lite"/>
    </source>
</evidence>
<gene>
    <name evidence="2" type="ORF">PHMEG_00022049</name>
</gene>
<organism evidence="2 3">
    <name type="scientific">Phytophthora megakarya</name>
    <dbReference type="NCBI Taxonomy" id="4795"/>
    <lineage>
        <taxon>Eukaryota</taxon>
        <taxon>Sar</taxon>
        <taxon>Stramenopiles</taxon>
        <taxon>Oomycota</taxon>
        <taxon>Peronosporomycetes</taxon>
        <taxon>Peronosporales</taxon>
        <taxon>Peronosporaceae</taxon>
        <taxon>Phytophthora</taxon>
    </lineage>
</organism>
<evidence type="ECO:0000313" key="2">
    <source>
        <dbReference type="EMBL" id="OWZ05791.1"/>
    </source>
</evidence>
<evidence type="ECO:0008006" key="4">
    <source>
        <dbReference type="Google" id="ProtNLM"/>
    </source>
</evidence>
<keyword evidence="3" id="KW-1185">Reference proteome</keyword>
<proteinExistence type="predicted"/>
<comment type="caution">
    <text evidence="2">The sequence shown here is derived from an EMBL/GenBank/DDBJ whole genome shotgun (WGS) entry which is preliminary data.</text>
</comment>